<evidence type="ECO:0000313" key="2">
    <source>
        <dbReference type="Proteomes" id="UP000471705"/>
    </source>
</evidence>
<dbReference type="AlphaFoldDB" id="A0A7K3VU13"/>
<gene>
    <name evidence="1" type="ORF">GR257_38385</name>
</gene>
<proteinExistence type="predicted"/>
<organism evidence="1 2">
    <name type="scientific">Rhizobium leguminosarum</name>
    <dbReference type="NCBI Taxonomy" id="384"/>
    <lineage>
        <taxon>Bacteria</taxon>
        <taxon>Pseudomonadati</taxon>
        <taxon>Pseudomonadota</taxon>
        <taxon>Alphaproteobacteria</taxon>
        <taxon>Hyphomicrobiales</taxon>
        <taxon>Rhizobiaceae</taxon>
        <taxon>Rhizobium/Agrobacterium group</taxon>
        <taxon>Rhizobium</taxon>
    </lineage>
</organism>
<dbReference type="EMBL" id="WUFV01000050">
    <property type="protein sequence ID" value="NEK20616.1"/>
    <property type="molecule type" value="Genomic_DNA"/>
</dbReference>
<evidence type="ECO:0000313" key="1">
    <source>
        <dbReference type="EMBL" id="NEK20616.1"/>
    </source>
</evidence>
<reference evidence="1 2" key="1">
    <citation type="submission" date="2019-12" db="EMBL/GenBank/DDBJ databases">
        <title>Rhizobium genotypes associated with high levels of biological nitrogen fixation by grain legumes in a temperate-maritime cropping system.</title>
        <authorList>
            <person name="Maluk M."/>
            <person name="Francesc Ferrando Molina F."/>
            <person name="Lopez Del Egido L."/>
            <person name="Lafos M."/>
            <person name="Langarica-Fuentes A."/>
            <person name="Gebre Yohannes G."/>
            <person name="Young M.W."/>
            <person name="Martin P."/>
            <person name="Gantlett R."/>
            <person name="Kenicer G."/>
            <person name="Hawes C."/>
            <person name="Begg G.S."/>
            <person name="Quilliam R.S."/>
            <person name="Squire G.R."/>
            <person name="Poole P.S."/>
            <person name="Young P.W."/>
            <person name="Iannetta P.M."/>
            <person name="James E.K."/>
        </authorList>
    </citation>
    <scope>NUCLEOTIDE SEQUENCE [LARGE SCALE GENOMIC DNA]</scope>
    <source>
        <strain evidence="1 2">JHI54</strain>
    </source>
</reference>
<accession>A0A7K3VU13</accession>
<comment type="caution">
    <text evidence="1">The sequence shown here is derived from an EMBL/GenBank/DDBJ whole genome shotgun (WGS) entry which is preliminary data.</text>
</comment>
<protein>
    <submittedName>
        <fullName evidence="1">Uncharacterized protein</fullName>
    </submittedName>
</protein>
<name>A0A7K3VU13_RHILE</name>
<sequence length="925" mass="102334">MTGEVITDLALAGYVPLRSQGLALPCYASGPHSNAWYAAVCSIDGDHSGRIMSFEPIEADDVIRLPASSARAVSIGDPWHDVLLWKDDFYVGTPAIIVAQLGERIAEIASNAPLILLDLAMASDDLDRAALVQAAYVHVQAQWGTDEAERWQTDIFVRQCLMVEARRLLAAAGEHNAADVIRELEVGRMGGSLMVELPEALRELFLSHQILQAYAERAAALSDEIGIILTPISAEDDATAQVALSSLAVVDPIERNQRLRIDETPARVLVIASSGRARLLLRHIRAPDWNPDWDGRFRPEDRGTLGVISPPAGQLHRTRLDVVAEGTHLPELERYAVIIYIADDEAFEGDRARVTFAQIQAVFAHRDAPLCILAPTLPAQMPPSALANRSVATERQLFNTILDTSTVRSPFWVGNSKRSIDRRFADLVSATAQLLGEGSPLYAWLTEDRPRYEPLILSIASGMRRDRNEAVLSSEVSSAGLDYVRLKDSEPELFAWAEMPFGGERTQVLHGEATVGRHDPDFRGFIEAVVRRELQGKLLASDHRIVGEIPVSIADLLRYPHLSAAFRRERSDVICAVTAEAPNLQALRAAAKIGWSIVRYSDREGLQGIASSKTKQTPPLPSDISLPKLNRLGRNRGLAIRGVDPRDVIRIPADAYYQLRERFADPELFGAVRWYRSSINLFQDPPSSTGIAAIPAALFFKAEERRDEWARFLREHDHVEVPSAGLLAKRTSDLRASWVEPVDGAWRLMFEDGKLPVRFGPVDREEIAAQTFFTIDGDATVVLLFSSRLFQVWARATLTRSPSWSSRFSITRTFETFPLPDDFVIIRDTGGGRASLRASPKSTVLETLLDKFDENLLVASNSAFGSSKVRGYSDFRREYLKEVEEGLLKIFGLSPEATDLNLLECLVEMNRNAGNNPAPAVDAKP</sequence>
<dbReference type="RefSeq" id="WP_164051055.1">
    <property type="nucleotide sequence ID" value="NZ_WUFV01000050.1"/>
</dbReference>
<dbReference type="Proteomes" id="UP000471705">
    <property type="component" value="Unassembled WGS sequence"/>
</dbReference>